<dbReference type="Pfam" id="PF00296">
    <property type="entry name" value="Bac_luciferase"/>
    <property type="match status" value="1"/>
</dbReference>
<dbReference type="InterPro" id="IPR051260">
    <property type="entry name" value="Diverse_substr_monoxygenases"/>
</dbReference>
<proteinExistence type="inferred from homology"/>
<evidence type="ECO:0000313" key="3">
    <source>
        <dbReference type="EMBL" id="EXJ79540.1"/>
    </source>
</evidence>
<dbReference type="GO" id="GO:0016705">
    <property type="term" value="F:oxidoreductase activity, acting on paired donors, with incorporation or reduction of molecular oxygen"/>
    <property type="evidence" value="ECO:0007669"/>
    <property type="project" value="InterPro"/>
</dbReference>
<feature type="domain" description="Luciferase-like" evidence="2">
    <location>
        <begin position="40"/>
        <end position="408"/>
    </location>
</feature>
<evidence type="ECO:0000256" key="1">
    <source>
        <dbReference type="ARBA" id="ARBA00033748"/>
    </source>
</evidence>
<dbReference type="EMBL" id="AMGY01000007">
    <property type="protein sequence ID" value="EXJ79540.1"/>
    <property type="molecule type" value="Genomic_DNA"/>
</dbReference>
<dbReference type="InterPro" id="IPR011251">
    <property type="entry name" value="Luciferase-like_dom"/>
</dbReference>
<comment type="similarity">
    <text evidence="1">Belongs to the NtaA/SnaA/DszA monooxygenase family.</text>
</comment>
<organism evidence="3 4">
    <name type="scientific">Capronia epimyces CBS 606.96</name>
    <dbReference type="NCBI Taxonomy" id="1182542"/>
    <lineage>
        <taxon>Eukaryota</taxon>
        <taxon>Fungi</taxon>
        <taxon>Dikarya</taxon>
        <taxon>Ascomycota</taxon>
        <taxon>Pezizomycotina</taxon>
        <taxon>Eurotiomycetes</taxon>
        <taxon>Chaetothyriomycetidae</taxon>
        <taxon>Chaetothyriales</taxon>
        <taxon>Herpotrichiellaceae</taxon>
        <taxon>Capronia</taxon>
    </lineage>
</organism>
<dbReference type="PANTHER" id="PTHR30011">
    <property type="entry name" value="ALKANESULFONATE MONOOXYGENASE-RELATED"/>
    <property type="match status" value="1"/>
</dbReference>
<dbReference type="GeneID" id="19171914"/>
<dbReference type="STRING" id="1182542.W9XQE0"/>
<dbReference type="PIRSF" id="PIRSF000337">
    <property type="entry name" value="NTA_MOA"/>
    <property type="match status" value="1"/>
</dbReference>
<dbReference type="NCBIfam" id="TIGR03860">
    <property type="entry name" value="FMN_nitrolo"/>
    <property type="match status" value="1"/>
</dbReference>
<dbReference type="AlphaFoldDB" id="W9XQE0"/>
<comment type="caution">
    <text evidence="3">The sequence shown here is derived from an EMBL/GenBank/DDBJ whole genome shotgun (WGS) entry which is preliminary data.</text>
</comment>
<keyword evidence="4" id="KW-1185">Reference proteome</keyword>
<dbReference type="RefSeq" id="XP_007736114.1">
    <property type="nucleotide sequence ID" value="XM_007737924.1"/>
</dbReference>
<reference evidence="3 4" key="1">
    <citation type="submission" date="2013-03" db="EMBL/GenBank/DDBJ databases">
        <title>The Genome Sequence of Capronia epimyces CBS 606.96.</title>
        <authorList>
            <consortium name="The Broad Institute Genomics Platform"/>
            <person name="Cuomo C."/>
            <person name="de Hoog S."/>
            <person name="Gorbushina A."/>
            <person name="Walker B."/>
            <person name="Young S.K."/>
            <person name="Zeng Q."/>
            <person name="Gargeya S."/>
            <person name="Fitzgerald M."/>
            <person name="Haas B."/>
            <person name="Abouelleil A."/>
            <person name="Allen A.W."/>
            <person name="Alvarado L."/>
            <person name="Arachchi H.M."/>
            <person name="Berlin A.M."/>
            <person name="Chapman S.B."/>
            <person name="Gainer-Dewar J."/>
            <person name="Goldberg J."/>
            <person name="Griggs A."/>
            <person name="Gujja S."/>
            <person name="Hansen M."/>
            <person name="Howarth C."/>
            <person name="Imamovic A."/>
            <person name="Ireland A."/>
            <person name="Larimer J."/>
            <person name="McCowan C."/>
            <person name="Murphy C."/>
            <person name="Pearson M."/>
            <person name="Poon T.W."/>
            <person name="Priest M."/>
            <person name="Roberts A."/>
            <person name="Saif S."/>
            <person name="Shea T."/>
            <person name="Sisk P."/>
            <person name="Sykes S."/>
            <person name="Wortman J."/>
            <person name="Nusbaum C."/>
            <person name="Birren B."/>
        </authorList>
    </citation>
    <scope>NUCLEOTIDE SEQUENCE [LARGE SCALE GENOMIC DNA]</scope>
    <source>
        <strain evidence="3 4">CBS 606.96</strain>
    </source>
</reference>
<dbReference type="HOGENOM" id="CLU_022256_0_0_1"/>
<dbReference type="PANTHER" id="PTHR30011:SF30">
    <property type="entry name" value="XENOBIOTIC COMPOUND MONOOXYGENASE, DSZA FAMILY (AFU_ORTHOLOGUE AFUA_6G01920)"/>
    <property type="match status" value="1"/>
</dbReference>
<dbReference type="Proteomes" id="UP000019478">
    <property type="component" value="Unassembled WGS sequence"/>
</dbReference>
<dbReference type="InterPro" id="IPR016215">
    <property type="entry name" value="NTA_MOA"/>
</dbReference>
<dbReference type="GO" id="GO:0004497">
    <property type="term" value="F:monooxygenase activity"/>
    <property type="evidence" value="ECO:0007669"/>
    <property type="project" value="InterPro"/>
</dbReference>
<gene>
    <name evidence="3" type="ORF">A1O3_07819</name>
</gene>
<name>W9XQE0_9EURO</name>
<dbReference type="eggNOG" id="ENOG502QSR6">
    <property type="taxonomic scope" value="Eukaryota"/>
</dbReference>
<dbReference type="InterPro" id="IPR036661">
    <property type="entry name" value="Luciferase-like_sf"/>
</dbReference>
<dbReference type="SUPFAM" id="SSF51679">
    <property type="entry name" value="Bacterial luciferase-like"/>
    <property type="match status" value="1"/>
</dbReference>
<protein>
    <recommendedName>
        <fullName evidence="2">Luciferase-like domain-containing protein</fullName>
    </recommendedName>
</protein>
<dbReference type="OrthoDB" id="8922241at2759"/>
<evidence type="ECO:0000313" key="4">
    <source>
        <dbReference type="Proteomes" id="UP000019478"/>
    </source>
</evidence>
<accession>W9XQE0</accession>
<evidence type="ECO:0000259" key="2">
    <source>
        <dbReference type="Pfam" id="PF00296"/>
    </source>
</evidence>
<sequence length="481" mass="52873">MAQVSTAAAAAADGQSSQKRRIFLNAFDMFTVGHQSFGQWRRAGDRSADKRRDLSYWTDLARLLERGDFNALFLADTYGVYDTYKGSSEPAVRTGAQYPMGDPVIPVSAMAAATKNLGFAITTSTSYEAPYIVAKRFSTLDHLTGGRFGWNIVTSWKASAAKAVGLPLVEHDERYQIADEYLRVLYKLWEGSWADDALKEDREAGIYADFNRIKPVHHHGKRFTVDGPHITDPSPQRTPFLFQAGTSAAGVAFGATHAEAIFVAGPSPHLLAGRVKKIREAVAEAGRDPRSVKIFATMTPVLGHTEEEAKEKYQEALRYANHEAGLAFFSGGTGIDLSKFDLDQEIKPDDVTVDARVHSALETLAYRGDDVPKWTPRNIGRLISIGANGPVPIGSPSQVADVLEDWVKIADLDGFNIAYVVVPGSFEDVVELLVPELRKRGIYSPPGESGTMRERVYGQGQKHLRDDHVGASYRYDVYDGQ</sequence>
<dbReference type="Gene3D" id="3.20.20.30">
    <property type="entry name" value="Luciferase-like domain"/>
    <property type="match status" value="1"/>
</dbReference>